<dbReference type="Proteomes" id="UP000535182">
    <property type="component" value="Unassembled WGS sequence"/>
</dbReference>
<dbReference type="InterPro" id="IPR001910">
    <property type="entry name" value="Inosine/uridine_hydrolase_dom"/>
</dbReference>
<sequence>MKQLRKSSLWSLVLFSILFAVISSPPVLAQDARYVIIDQDAVGPAGTDMNSMLVFLQSPHVNVLGITVLTGDGWRDEEVAHTLRLLELIGRTDIPVMAGAITPLVRTQQWTNAWEQIYGKVVYQGAWSSFRPKHGPFDVPKLQEGNPTTKVSDEDAAHFLIRMVHKYPHQVTIYAAGPMTNVAQAISLEPHFAELAAELVIMGGSLNPHTDDKEYIDSPRHEFNLWFDPEASTIVFHAHWPKITVTPVDVSIETHLTKEMLDELKKSSSPSGQYIARYTRRPGDYLWDELAAAAWLDPSLITRERYVYFDVSVDKGISYGDTIVWTDDDKPGLDLQKAHVQMDVDWPKFQKMFLQLMSSPTPGAKNPQLELSQSH</sequence>
<dbReference type="InterPro" id="IPR023186">
    <property type="entry name" value="IUNH"/>
</dbReference>
<protein>
    <submittedName>
        <fullName evidence="5">Inosine-uridine nucleoside N-ribohydrolase</fullName>
    </submittedName>
</protein>
<keyword evidence="2" id="KW-0326">Glycosidase</keyword>
<gene>
    <name evidence="5" type="ORF">HDF14_000812</name>
</gene>
<dbReference type="EMBL" id="JACHEB010000002">
    <property type="protein sequence ID" value="MBB5327207.1"/>
    <property type="molecule type" value="Genomic_DNA"/>
</dbReference>
<organism evidence="5 6">
    <name type="scientific">Tunturiibacter gelidiferens</name>
    <dbReference type="NCBI Taxonomy" id="3069689"/>
    <lineage>
        <taxon>Bacteria</taxon>
        <taxon>Pseudomonadati</taxon>
        <taxon>Acidobacteriota</taxon>
        <taxon>Terriglobia</taxon>
        <taxon>Terriglobales</taxon>
        <taxon>Acidobacteriaceae</taxon>
        <taxon>Tunturiibacter</taxon>
    </lineage>
</organism>
<dbReference type="GO" id="GO:0006152">
    <property type="term" value="P:purine nucleoside catabolic process"/>
    <property type="evidence" value="ECO:0007669"/>
    <property type="project" value="TreeGrafter"/>
</dbReference>
<evidence type="ECO:0000259" key="4">
    <source>
        <dbReference type="Pfam" id="PF01156"/>
    </source>
</evidence>
<evidence type="ECO:0000256" key="2">
    <source>
        <dbReference type="ARBA" id="ARBA00023295"/>
    </source>
</evidence>
<dbReference type="SUPFAM" id="SSF53590">
    <property type="entry name" value="Nucleoside hydrolase"/>
    <property type="match status" value="1"/>
</dbReference>
<feature type="chain" id="PRO_5040862111" evidence="3">
    <location>
        <begin position="30"/>
        <end position="375"/>
    </location>
</feature>
<dbReference type="Gene3D" id="3.90.245.10">
    <property type="entry name" value="Ribonucleoside hydrolase-like"/>
    <property type="match status" value="1"/>
</dbReference>
<dbReference type="AlphaFoldDB" id="A0A9X0QBA3"/>
<evidence type="ECO:0000256" key="1">
    <source>
        <dbReference type="ARBA" id="ARBA00022801"/>
    </source>
</evidence>
<evidence type="ECO:0000313" key="6">
    <source>
        <dbReference type="Proteomes" id="UP000535182"/>
    </source>
</evidence>
<keyword evidence="6" id="KW-1185">Reference proteome</keyword>
<dbReference type="Pfam" id="PF01156">
    <property type="entry name" value="IU_nuc_hydro"/>
    <property type="match status" value="1"/>
</dbReference>
<reference evidence="5 6" key="1">
    <citation type="submission" date="2020-08" db="EMBL/GenBank/DDBJ databases">
        <title>Genomic Encyclopedia of Type Strains, Phase IV (KMG-V): Genome sequencing to study the core and pangenomes of soil and plant-associated prokaryotes.</title>
        <authorList>
            <person name="Whitman W."/>
        </authorList>
    </citation>
    <scope>NUCLEOTIDE SEQUENCE [LARGE SCALE GENOMIC DNA]</scope>
    <source>
        <strain evidence="5 6">X5P2</strain>
    </source>
</reference>
<dbReference type="RefSeq" id="WP_183973761.1">
    <property type="nucleotide sequence ID" value="NZ_JACHEB010000002.1"/>
</dbReference>
<proteinExistence type="predicted"/>
<keyword evidence="1" id="KW-0378">Hydrolase</keyword>
<dbReference type="GO" id="GO:0008477">
    <property type="term" value="F:purine nucleosidase activity"/>
    <property type="evidence" value="ECO:0007669"/>
    <property type="project" value="TreeGrafter"/>
</dbReference>
<evidence type="ECO:0000256" key="3">
    <source>
        <dbReference type="SAM" id="SignalP"/>
    </source>
</evidence>
<dbReference type="PANTHER" id="PTHR12304">
    <property type="entry name" value="INOSINE-URIDINE PREFERRING NUCLEOSIDE HYDROLASE"/>
    <property type="match status" value="1"/>
</dbReference>
<dbReference type="PANTHER" id="PTHR12304:SF4">
    <property type="entry name" value="URIDINE NUCLEOSIDASE"/>
    <property type="match status" value="1"/>
</dbReference>
<dbReference type="InterPro" id="IPR036452">
    <property type="entry name" value="Ribo_hydro-like"/>
</dbReference>
<feature type="domain" description="Inosine/uridine-preferring nucleoside hydrolase" evidence="4">
    <location>
        <begin position="35"/>
        <end position="350"/>
    </location>
</feature>
<feature type="signal peptide" evidence="3">
    <location>
        <begin position="1"/>
        <end position="29"/>
    </location>
</feature>
<dbReference type="GO" id="GO:0005829">
    <property type="term" value="C:cytosol"/>
    <property type="evidence" value="ECO:0007669"/>
    <property type="project" value="TreeGrafter"/>
</dbReference>
<name>A0A9X0QBA3_9BACT</name>
<evidence type="ECO:0000313" key="5">
    <source>
        <dbReference type="EMBL" id="MBB5327207.1"/>
    </source>
</evidence>
<comment type="caution">
    <text evidence="5">The sequence shown here is derived from an EMBL/GenBank/DDBJ whole genome shotgun (WGS) entry which is preliminary data.</text>
</comment>
<keyword evidence="3" id="KW-0732">Signal</keyword>
<accession>A0A9X0QBA3</accession>